<name>A0AAV3QSR2_LITER</name>
<dbReference type="AlphaFoldDB" id="A0AAV3QSR2"/>
<feature type="region of interest" description="Disordered" evidence="1">
    <location>
        <begin position="74"/>
        <end position="128"/>
    </location>
</feature>
<feature type="compositionally biased region" description="Polar residues" evidence="1">
    <location>
        <begin position="74"/>
        <end position="95"/>
    </location>
</feature>
<evidence type="ECO:0000313" key="2">
    <source>
        <dbReference type="EMBL" id="GAA0166041.1"/>
    </source>
</evidence>
<reference evidence="2 3" key="1">
    <citation type="submission" date="2024-01" db="EMBL/GenBank/DDBJ databases">
        <title>The complete chloroplast genome sequence of Lithospermum erythrorhizon: insights into the phylogenetic relationship among Boraginaceae species and the maternal lineages of purple gromwells.</title>
        <authorList>
            <person name="Okada T."/>
            <person name="Watanabe K."/>
        </authorList>
    </citation>
    <scope>NUCLEOTIDE SEQUENCE [LARGE SCALE GENOMIC DNA]</scope>
</reference>
<dbReference type="Proteomes" id="UP001454036">
    <property type="component" value="Unassembled WGS sequence"/>
</dbReference>
<feature type="compositionally biased region" description="Polar residues" evidence="1">
    <location>
        <begin position="244"/>
        <end position="267"/>
    </location>
</feature>
<feature type="region of interest" description="Disordered" evidence="1">
    <location>
        <begin position="1"/>
        <end position="29"/>
    </location>
</feature>
<proteinExistence type="predicted"/>
<feature type="compositionally biased region" description="Polar residues" evidence="1">
    <location>
        <begin position="348"/>
        <end position="363"/>
    </location>
</feature>
<evidence type="ECO:0000256" key="1">
    <source>
        <dbReference type="SAM" id="MobiDB-lite"/>
    </source>
</evidence>
<feature type="region of interest" description="Disordered" evidence="1">
    <location>
        <begin position="215"/>
        <end position="441"/>
    </location>
</feature>
<comment type="caution">
    <text evidence="2">The sequence shown here is derived from an EMBL/GenBank/DDBJ whole genome shotgun (WGS) entry which is preliminary data.</text>
</comment>
<gene>
    <name evidence="2" type="ORF">LIER_21289</name>
</gene>
<evidence type="ECO:0000313" key="3">
    <source>
        <dbReference type="Proteomes" id="UP001454036"/>
    </source>
</evidence>
<feature type="compositionally biased region" description="Low complexity" evidence="1">
    <location>
        <begin position="418"/>
        <end position="435"/>
    </location>
</feature>
<dbReference type="EMBL" id="BAABME010005584">
    <property type="protein sequence ID" value="GAA0166041.1"/>
    <property type="molecule type" value="Genomic_DNA"/>
</dbReference>
<feature type="compositionally biased region" description="Polar residues" evidence="1">
    <location>
        <begin position="376"/>
        <end position="387"/>
    </location>
</feature>
<protein>
    <submittedName>
        <fullName evidence="2">Uncharacterized protein</fullName>
    </submittedName>
</protein>
<organism evidence="2 3">
    <name type="scientific">Lithospermum erythrorhizon</name>
    <name type="common">Purple gromwell</name>
    <name type="synonym">Lithospermum officinale var. erythrorhizon</name>
    <dbReference type="NCBI Taxonomy" id="34254"/>
    <lineage>
        <taxon>Eukaryota</taxon>
        <taxon>Viridiplantae</taxon>
        <taxon>Streptophyta</taxon>
        <taxon>Embryophyta</taxon>
        <taxon>Tracheophyta</taxon>
        <taxon>Spermatophyta</taxon>
        <taxon>Magnoliopsida</taxon>
        <taxon>eudicotyledons</taxon>
        <taxon>Gunneridae</taxon>
        <taxon>Pentapetalae</taxon>
        <taxon>asterids</taxon>
        <taxon>lamiids</taxon>
        <taxon>Boraginales</taxon>
        <taxon>Boraginaceae</taxon>
        <taxon>Boraginoideae</taxon>
        <taxon>Lithospermeae</taxon>
        <taxon>Lithospermum</taxon>
    </lineage>
</organism>
<sequence length="441" mass="43721">MAGDEAGNGPPHPEDGPATSFDPGDALSDASNTLCTPCPPCYTAAIHAATGDDPLCRQTGGHGLADLGAVYSTFSPQQDSANPTSSQTPPSSKLTLLQPPASSPVGDCGLSLSQPTFQPQPIPSDQAHDSVLDNLISHNSSALPTTGLPHLSFVQDPPSRPPFTSASPPLIPTLHAVSSSLQQPVLLTMQKAQQQPVQQPSPACPAPACPAAYSTNHGPASSDHGPAARSTCHGPAARSGQCLAANSTGHGPTACSTSHGPAASSNHGLVAHSTGHGPPARSTGQCPAARSTGHGPADRSTGHGPAAHVTDLGPAARSTNHGPASSDHGPAARSTCHGPAARSGQCPAANSTGHGPTTCSTSHGPAASSDHGLAARSTSHGPATSSDHGLAARSTGHGPAFSSARRSALTPAHAKPRPSALSPAHHTSHSPAHPAVCSTSQ</sequence>
<feature type="region of interest" description="Disordered" evidence="1">
    <location>
        <begin position="147"/>
        <end position="170"/>
    </location>
</feature>
<accession>A0AAV3QSR2</accession>
<keyword evidence="3" id="KW-1185">Reference proteome</keyword>